<organism evidence="2 3">
    <name type="scientific">Canavalia gladiata</name>
    <name type="common">Sword bean</name>
    <name type="synonym">Dolichos gladiatus</name>
    <dbReference type="NCBI Taxonomy" id="3824"/>
    <lineage>
        <taxon>Eukaryota</taxon>
        <taxon>Viridiplantae</taxon>
        <taxon>Streptophyta</taxon>
        <taxon>Embryophyta</taxon>
        <taxon>Tracheophyta</taxon>
        <taxon>Spermatophyta</taxon>
        <taxon>Magnoliopsida</taxon>
        <taxon>eudicotyledons</taxon>
        <taxon>Gunneridae</taxon>
        <taxon>Pentapetalae</taxon>
        <taxon>rosids</taxon>
        <taxon>fabids</taxon>
        <taxon>Fabales</taxon>
        <taxon>Fabaceae</taxon>
        <taxon>Papilionoideae</taxon>
        <taxon>50 kb inversion clade</taxon>
        <taxon>NPAAA clade</taxon>
        <taxon>indigoferoid/millettioid clade</taxon>
        <taxon>Phaseoleae</taxon>
        <taxon>Canavalia</taxon>
    </lineage>
</organism>
<proteinExistence type="predicted"/>
<evidence type="ECO:0000256" key="1">
    <source>
        <dbReference type="SAM" id="Phobius"/>
    </source>
</evidence>
<dbReference type="Proteomes" id="UP001367508">
    <property type="component" value="Unassembled WGS sequence"/>
</dbReference>
<evidence type="ECO:0000313" key="3">
    <source>
        <dbReference type="Proteomes" id="UP001367508"/>
    </source>
</evidence>
<keyword evidence="1" id="KW-0472">Membrane</keyword>
<gene>
    <name evidence="2" type="ORF">VNO77_01070</name>
</gene>
<keyword evidence="1" id="KW-0812">Transmembrane</keyword>
<sequence length="70" mass="8113">MIDLRILGKELYLWTIYYVIGCFLAMKVTILFSSTMFEKRLVGNALGPIHGFSLQMKILNSPKKVRVNQY</sequence>
<evidence type="ECO:0000313" key="2">
    <source>
        <dbReference type="EMBL" id="KAK7359124.1"/>
    </source>
</evidence>
<keyword evidence="3" id="KW-1185">Reference proteome</keyword>
<name>A0AAN9MV88_CANGL</name>
<reference evidence="2 3" key="1">
    <citation type="submission" date="2024-01" db="EMBL/GenBank/DDBJ databases">
        <title>The genomes of 5 underutilized Papilionoideae crops provide insights into root nodulation and disease resistanc.</title>
        <authorList>
            <person name="Jiang F."/>
        </authorList>
    </citation>
    <scope>NUCLEOTIDE SEQUENCE [LARGE SCALE GENOMIC DNA]</scope>
    <source>
        <strain evidence="2">LVBAO_FW01</strain>
        <tissue evidence="2">Leaves</tissue>
    </source>
</reference>
<comment type="caution">
    <text evidence="2">The sequence shown here is derived from an EMBL/GenBank/DDBJ whole genome shotgun (WGS) entry which is preliminary data.</text>
</comment>
<accession>A0AAN9MV88</accession>
<dbReference type="AlphaFoldDB" id="A0AAN9MV88"/>
<feature type="transmembrane region" description="Helical" evidence="1">
    <location>
        <begin position="12"/>
        <end position="32"/>
    </location>
</feature>
<protein>
    <submittedName>
        <fullName evidence="2">Uncharacterized protein</fullName>
    </submittedName>
</protein>
<dbReference type="EMBL" id="JAYMYQ010000001">
    <property type="protein sequence ID" value="KAK7359124.1"/>
    <property type="molecule type" value="Genomic_DNA"/>
</dbReference>
<keyword evidence="1" id="KW-1133">Transmembrane helix</keyword>